<evidence type="ECO:0000259" key="1">
    <source>
        <dbReference type="Pfam" id="PF00248"/>
    </source>
</evidence>
<protein>
    <submittedName>
        <fullName evidence="2">Predicted oxidoreductase</fullName>
    </submittedName>
</protein>
<dbReference type="GO" id="GO:0005829">
    <property type="term" value="C:cytosol"/>
    <property type="evidence" value="ECO:0007669"/>
    <property type="project" value="TreeGrafter"/>
</dbReference>
<dbReference type="InterPro" id="IPR020471">
    <property type="entry name" value="AKR"/>
</dbReference>
<name>A0A1Y6B702_9NEIS</name>
<accession>A0A1Y6B702</accession>
<reference evidence="3" key="1">
    <citation type="submission" date="2017-04" db="EMBL/GenBank/DDBJ databases">
        <authorList>
            <person name="Varghese N."/>
            <person name="Submissions S."/>
        </authorList>
    </citation>
    <scope>NUCLEOTIDE SEQUENCE [LARGE SCALE GENOMIC DNA]</scope>
    <source>
        <strain evidence="3">DSM 22618</strain>
    </source>
</reference>
<feature type="domain" description="NADP-dependent oxidoreductase" evidence="1">
    <location>
        <begin position="20"/>
        <end position="286"/>
    </location>
</feature>
<sequence>MSTAVGTTTLAEHGPALSALAVGAWRLDAWHFDDAALAAWIEHAIALGLTTFDHADLYGGFTCEALFGRWLKANPARRGDIQLVTKCGIKPPDTARGWTVKHYDTGRAHILASVDNSLRHLGTDYLDLLLIHRPDPLLDPDEVAEAFATLKSAGKVRHFGVSNFSPSQFALLASRTPLVTNQVEASLLHLDPLFDGTFDQCLERRVRPMIWSPLAGGRLFEAAANPALKRTLDTLAEELGVTPATLALAWLLRHPAQPLPIVGSRRLASLDDAARAAALPLGRQHWFALLEAAQGHAVP</sequence>
<evidence type="ECO:0000313" key="2">
    <source>
        <dbReference type="EMBL" id="SME94003.1"/>
    </source>
</evidence>
<dbReference type="AlphaFoldDB" id="A0A1Y6B702"/>
<keyword evidence="3" id="KW-1185">Reference proteome</keyword>
<proteinExistence type="predicted"/>
<dbReference type="EMBL" id="FXAG01000001">
    <property type="protein sequence ID" value="SME94003.1"/>
    <property type="molecule type" value="Genomic_DNA"/>
</dbReference>
<dbReference type="PANTHER" id="PTHR43364:SF1">
    <property type="entry name" value="OXIDOREDUCTASE YDHF"/>
    <property type="match status" value="1"/>
</dbReference>
<dbReference type="STRING" id="1123014.SAMN02745746_00219"/>
<dbReference type="InterPro" id="IPR023210">
    <property type="entry name" value="NADP_OxRdtase_dom"/>
</dbReference>
<dbReference type="Pfam" id="PF00248">
    <property type="entry name" value="Aldo_ket_red"/>
    <property type="match status" value="1"/>
</dbReference>
<dbReference type="PANTHER" id="PTHR43364">
    <property type="entry name" value="NADH-SPECIFIC METHYLGLYOXAL REDUCTASE-RELATED"/>
    <property type="match status" value="1"/>
</dbReference>
<dbReference type="InterPro" id="IPR036812">
    <property type="entry name" value="NAD(P)_OxRdtase_dom_sf"/>
</dbReference>
<dbReference type="SUPFAM" id="SSF51430">
    <property type="entry name" value="NAD(P)-linked oxidoreductase"/>
    <property type="match status" value="1"/>
</dbReference>
<gene>
    <name evidence="2" type="ORF">SAMN02745746_00219</name>
</gene>
<dbReference type="CDD" id="cd19092">
    <property type="entry name" value="AKR_BsYcsN_EcYdhF-like"/>
    <property type="match status" value="1"/>
</dbReference>
<dbReference type="GO" id="GO:0016491">
    <property type="term" value="F:oxidoreductase activity"/>
    <property type="evidence" value="ECO:0007669"/>
    <property type="project" value="InterPro"/>
</dbReference>
<dbReference type="Proteomes" id="UP000192920">
    <property type="component" value="Unassembled WGS sequence"/>
</dbReference>
<organism evidence="2 3">
    <name type="scientific">Pseudogulbenkiania subflava DSM 22618</name>
    <dbReference type="NCBI Taxonomy" id="1123014"/>
    <lineage>
        <taxon>Bacteria</taxon>
        <taxon>Pseudomonadati</taxon>
        <taxon>Pseudomonadota</taxon>
        <taxon>Betaproteobacteria</taxon>
        <taxon>Neisseriales</taxon>
        <taxon>Chromobacteriaceae</taxon>
        <taxon>Pseudogulbenkiania</taxon>
    </lineage>
</organism>
<dbReference type="InterPro" id="IPR050523">
    <property type="entry name" value="AKR_Detox_Biosynth"/>
</dbReference>
<dbReference type="PRINTS" id="PR00069">
    <property type="entry name" value="ALDKETRDTASE"/>
</dbReference>
<dbReference type="RefSeq" id="WP_085274608.1">
    <property type="nucleotide sequence ID" value="NZ_FXAG01000001.1"/>
</dbReference>
<evidence type="ECO:0000313" key="3">
    <source>
        <dbReference type="Proteomes" id="UP000192920"/>
    </source>
</evidence>
<dbReference type="Gene3D" id="3.20.20.100">
    <property type="entry name" value="NADP-dependent oxidoreductase domain"/>
    <property type="match status" value="1"/>
</dbReference>